<protein>
    <submittedName>
        <fullName evidence="1">Uncharacterized protein</fullName>
    </submittedName>
</protein>
<proteinExistence type="predicted"/>
<evidence type="ECO:0000313" key="1">
    <source>
        <dbReference type="EMBL" id="CUQ08787.1"/>
    </source>
</evidence>
<accession>A0A174TKW4</accession>
<dbReference type="InterPro" id="IPR017853">
    <property type="entry name" value="GH"/>
</dbReference>
<name>A0A174TKW4_9BACE</name>
<dbReference type="SUPFAM" id="SSF51445">
    <property type="entry name" value="(Trans)glycosidases"/>
    <property type="match status" value="1"/>
</dbReference>
<sequence>MKHIHLYLFALISVILTSCSHACQKVELQEDTVSLLRNPCMGWGVYDDANDEVQNANIYWAAQDEAARQYASFFYVRWRWSDMEPEEGKYAWLYDENYKKLIQGALDRGLKLCFRIYNNGQDNLRTGTPDYVRRAGAKGYTVKGLKGDLWTPYPDDPIFQEKLEKFVEAFAKEYDNPDIVDFVDGYSLGWWGECHHVILQDQNKFEQVFDWFTTLYSTHFKNVLLTLPFGSQIGFDTEKRIAIDGKGYGMRRDGLGSMWFSDEERRIVADMYGKTLLVGESCYWGCSTDDCTPFTSDTRYRMNTWRDVYKQTFQHAIEGHFNTLDLRELPETKGWTERANDLVEKFIIQGGYRIHPCSVSLPVRAKAKSTVLISHEWKNTGNGYLPNNIPNWNYKYKPAFALFDLQGNLVQTWVDDNAEPSDWLHNTVHSYTYPVTFTDIPKGTYQWAIAIIDQTKDQQPGIKLAIKDKQEKKGWFLLNEIVIQ</sequence>
<dbReference type="EMBL" id="CZAI01000011">
    <property type="protein sequence ID" value="CUQ08787.1"/>
    <property type="molecule type" value="Genomic_DNA"/>
</dbReference>
<dbReference type="PROSITE" id="PS51257">
    <property type="entry name" value="PROKAR_LIPOPROTEIN"/>
    <property type="match status" value="1"/>
</dbReference>
<dbReference type="AlphaFoldDB" id="A0A174TKW4"/>
<evidence type="ECO:0000313" key="2">
    <source>
        <dbReference type="Proteomes" id="UP000095657"/>
    </source>
</evidence>
<dbReference type="Proteomes" id="UP000095657">
    <property type="component" value="Unassembled WGS sequence"/>
</dbReference>
<gene>
    <name evidence="1" type="ORF">ERS852494_03926</name>
</gene>
<dbReference type="STRING" id="47678.ERS852494_03926"/>
<reference evidence="1 2" key="1">
    <citation type="submission" date="2015-09" db="EMBL/GenBank/DDBJ databases">
        <authorList>
            <consortium name="Pathogen Informatics"/>
        </authorList>
    </citation>
    <scope>NUCLEOTIDE SEQUENCE [LARGE SCALE GENOMIC DNA]</scope>
    <source>
        <strain evidence="1 2">2789STDY5834880</strain>
    </source>
</reference>
<dbReference type="RefSeq" id="WP_055173587.1">
    <property type="nucleotide sequence ID" value="NZ_CP081920.1"/>
</dbReference>
<dbReference type="Gene3D" id="3.20.20.80">
    <property type="entry name" value="Glycosidases"/>
    <property type="match status" value="1"/>
</dbReference>
<organism evidence="1 2">
    <name type="scientific">Bacteroides caccae</name>
    <dbReference type="NCBI Taxonomy" id="47678"/>
    <lineage>
        <taxon>Bacteria</taxon>
        <taxon>Pseudomonadati</taxon>
        <taxon>Bacteroidota</taxon>
        <taxon>Bacteroidia</taxon>
        <taxon>Bacteroidales</taxon>
        <taxon>Bacteroidaceae</taxon>
        <taxon>Bacteroides</taxon>
    </lineage>
</organism>